<reference evidence="1" key="1">
    <citation type="submission" date="2021-05" db="EMBL/GenBank/DDBJ databases">
        <authorList>
            <person name="Alioto T."/>
            <person name="Alioto T."/>
            <person name="Gomez Garrido J."/>
        </authorList>
    </citation>
    <scope>NUCLEOTIDE SEQUENCE</scope>
</reference>
<protein>
    <submittedName>
        <fullName evidence="1">Uncharacterized protein</fullName>
    </submittedName>
</protein>
<dbReference type="AlphaFoldDB" id="A0A8D8Z1N7"/>
<dbReference type="EMBL" id="HBUF01412054">
    <property type="protein sequence ID" value="CAG6739221.1"/>
    <property type="molecule type" value="Transcribed_RNA"/>
</dbReference>
<accession>A0A8D8Z1N7</accession>
<sequence>MDITQPILPVSLEHSGFSRKKCFTRMVTSWLVHPVTTSSSAIITPVLRAGSSPPVTRPTILLTSSVRTHFGRGLKKRSELSLRTSSWRKEMSVASTVPIISKFMTDELPPTPLSVSTVIKAPILRSSPLARSCTLSLYPIPLNQDRASRPSFNSKMIIPQSRRKRFTTTT</sequence>
<proteinExistence type="predicted"/>
<organism evidence="1">
    <name type="scientific">Cacopsylla melanoneura</name>
    <dbReference type="NCBI Taxonomy" id="428564"/>
    <lineage>
        <taxon>Eukaryota</taxon>
        <taxon>Metazoa</taxon>
        <taxon>Ecdysozoa</taxon>
        <taxon>Arthropoda</taxon>
        <taxon>Hexapoda</taxon>
        <taxon>Insecta</taxon>
        <taxon>Pterygota</taxon>
        <taxon>Neoptera</taxon>
        <taxon>Paraneoptera</taxon>
        <taxon>Hemiptera</taxon>
        <taxon>Sternorrhyncha</taxon>
        <taxon>Psylloidea</taxon>
        <taxon>Psyllidae</taxon>
        <taxon>Psyllinae</taxon>
        <taxon>Cacopsylla</taxon>
    </lineage>
</organism>
<dbReference type="EMBL" id="HBUF01412055">
    <property type="protein sequence ID" value="CAG6739223.1"/>
    <property type="molecule type" value="Transcribed_RNA"/>
</dbReference>
<name>A0A8D8Z1N7_9HEMI</name>
<evidence type="ECO:0000313" key="1">
    <source>
        <dbReference type="EMBL" id="CAG6739223.1"/>
    </source>
</evidence>